<evidence type="ECO:0000259" key="3">
    <source>
        <dbReference type="PROSITE" id="PS50025"/>
    </source>
</evidence>
<dbReference type="Pfam" id="PF02210">
    <property type="entry name" value="Laminin_G_2"/>
    <property type="match status" value="1"/>
</dbReference>
<dbReference type="Gene3D" id="2.60.120.200">
    <property type="match status" value="1"/>
</dbReference>
<proteinExistence type="predicted"/>
<dbReference type="PROSITE" id="PS50025">
    <property type="entry name" value="LAM_G_DOMAIN"/>
    <property type="match status" value="1"/>
</dbReference>
<sequence>MRSLLLLLATAVLPLVLSQESSLAALGPSAVVLEGSSSSYAQLRRWQAGPQAALSLDFQTQEPSGLLLYADDGGRGDFVELKLVEGTLRHVGDARV</sequence>
<dbReference type="EMBL" id="JABSTU010000006">
    <property type="protein sequence ID" value="KAH8027677.1"/>
    <property type="molecule type" value="Genomic_DNA"/>
</dbReference>
<evidence type="ECO:0000256" key="2">
    <source>
        <dbReference type="SAM" id="SignalP"/>
    </source>
</evidence>
<feature type="chain" id="PRO_5039896336" description="Laminin G domain-containing protein" evidence="2">
    <location>
        <begin position="19"/>
        <end position="96"/>
    </location>
</feature>
<protein>
    <recommendedName>
        <fullName evidence="3">Laminin G domain-containing protein</fullName>
    </recommendedName>
</protein>
<evidence type="ECO:0000313" key="4">
    <source>
        <dbReference type="EMBL" id="KAH8027677.1"/>
    </source>
</evidence>
<keyword evidence="2" id="KW-0732">Signal</keyword>
<dbReference type="Proteomes" id="UP000821866">
    <property type="component" value="Chromosome 4"/>
</dbReference>
<name>A0A9J6E0B4_RHIMP</name>
<accession>A0A9J6E0B4</accession>
<dbReference type="InterPro" id="IPR001791">
    <property type="entry name" value="Laminin_G"/>
</dbReference>
<reference evidence="4" key="1">
    <citation type="journal article" date="2020" name="Cell">
        <title>Large-Scale Comparative Analyses of Tick Genomes Elucidate Their Genetic Diversity and Vector Capacities.</title>
        <authorList>
            <consortium name="Tick Genome and Microbiome Consortium (TIGMIC)"/>
            <person name="Jia N."/>
            <person name="Wang J."/>
            <person name="Shi W."/>
            <person name="Du L."/>
            <person name="Sun Y."/>
            <person name="Zhan W."/>
            <person name="Jiang J.F."/>
            <person name="Wang Q."/>
            <person name="Zhang B."/>
            <person name="Ji P."/>
            <person name="Bell-Sakyi L."/>
            <person name="Cui X.M."/>
            <person name="Yuan T.T."/>
            <person name="Jiang B.G."/>
            <person name="Yang W.F."/>
            <person name="Lam T.T."/>
            <person name="Chang Q.C."/>
            <person name="Ding S.J."/>
            <person name="Wang X.J."/>
            <person name="Zhu J.G."/>
            <person name="Ruan X.D."/>
            <person name="Zhao L."/>
            <person name="Wei J.T."/>
            <person name="Ye R.Z."/>
            <person name="Que T.C."/>
            <person name="Du C.H."/>
            <person name="Zhou Y.H."/>
            <person name="Cheng J.X."/>
            <person name="Dai P.F."/>
            <person name="Guo W.B."/>
            <person name="Han X.H."/>
            <person name="Huang E.J."/>
            <person name="Li L.F."/>
            <person name="Wei W."/>
            <person name="Gao Y.C."/>
            <person name="Liu J.Z."/>
            <person name="Shao H.Z."/>
            <person name="Wang X."/>
            <person name="Wang C.C."/>
            <person name="Yang T.C."/>
            <person name="Huo Q.B."/>
            <person name="Li W."/>
            <person name="Chen H.Y."/>
            <person name="Chen S.E."/>
            <person name="Zhou L.G."/>
            <person name="Ni X.B."/>
            <person name="Tian J.H."/>
            <person name="Sheng Y."/>
            <person name="Liu T."/>
            <person name="Pan Y.S."/>
            <person name="Xia L.Y."/>
            <person name="Li J."/>
            <person name="Zhao F."/>
            <person name="Cao W.C."/>
        </authorList>
    </citation>
    <scope>NUCLEOTIDE SEQUENCE</scope>
    <source>
        <strain evidence="4">Rmic-2018</strain>
    </source>
</reference>
<comment type="caution">
    <text evidence="4">The sequence shown here is derived from an EMBL/GenBank/DDBJ whole genome shotgun (WGS) entry which is preliminary data.</text>
</comment>
<keyword evidence="5" id="KW-1185">Reference proteome</keyword>
<dbReference type="InterPro" id="IPR013320">
    <property type="entry name" value="ConA-like_dom_sf"/>
</dbReference>
<dbReference type="CDD" id="cd00110">
    <property type="entry name" value="LamG"/>
    <property type="match status" value="1"/>
</dbReference>
<reference evidence="4" key="2">
    <citation type="submission" date="2021-09" db="EMBL/GenBank/DDBJ databases">
        <authorList>
            <person name="Jia N."/>
            <person name="Wang J."/>
            <person name="Shi W."/>
            <person name="Du L."/>
            <person name="Sun Y."/>
            <person name="Zhan W."/>
            <person name="Jiang J."/>
            <person name="Wang Q."/>
            <person name="Zhang B."/>
            <person name="Ji P."/>
            <person name="Sakyi L.B."/>
            <person name="Cui X."/>
            <person name="Yuan T."/>
            <person name="Jiang B."/>
            <person name="Yang W."/>
            <person name="Lam T.T.-Y."/>
            <person name="Chang Q."/>
            <person name="Ding S."/>
            <person name="Wang X."/>
            <person name="Zhu J."/>
            <person name="Ruan X."/>
            <person name="Zhao L."/>
            <person name="Wei J."/>
            <person name="Que T."/>
            <person name="Du C."/>
            <person name="Cheng J."/>
            <person name="Dai P."/>
            <person name="Han X."/>
            <person name="Huang E."/>
            <person name="Gao Y."/>
            <person name="Liu J."/>
            <person name="Shao H."/>
            <person name="Ye R."/>
            <person name="Li L."/>
            <person name="Wei W."/>
            <person name="Wang X."/>
            <person name="Wang C."/>
            <person name="Huo Q."/>
            <person name="Li W."/>
            <person name="Guo W."/>
            <person name="Chen H."/>
            <person name="Chen S."/>
            <person name="Zhou L."/>
            <person name="Zhou L."/>
            <person name="Ni X."/>
            <person name="Tian J."/>
            <person name="Zhou Y."/>
            <person name="Sheng Y."/>
            <person name="Liu T."/>
            <person name="Pan Y."/>
            <person name="Xia L."/>
            <person name="Li J."/>
            <person name="Zhao F."/>
            <person name="Cao W."/>
        </authorList>
    </citation>
    <scope>NUCLEOTIDE SEQUENCE</scope>
    <source>
        <strain evidence="4">Rmic-2018</strain>
        <tissue evidence="4">Larvae</tissue>
    </source>
</reference>
<comment type="caution">
    <text evidence="1">Lacks conserved residue(s) required for the propagation of feature annotation.</text>
</comment>
<evidence type="ECO:0000256" key="1">
    <source>
        <dbReference type="PROSITE-ProRule" id="PRU00122"/>
    </source>
</evidence>
<gene>
    <name evidence="4" type="ORF">HPB51_007227</name>
</gene>
<organism evidence="4 5">
    <name type="scientific">Rhipicephalus microplus</name>
    <name type="common">Cattle tick</name>
    <name type="synonym">Boophilus microplus</name>
    <dbReference type="NCBI Taxonomy" id="6941"/>
    <lineage>
        <taxon>Eukaryota</taxon>
        <taxon>Metazoa</taxon>
        <taxon>Ecdysozoa</taxon>
        <taxon>Arthropoda</taxon>
        <taxon>Chelicerata</taxon>
        <taxon>Arachnida</taxon>
        <taxon>Acari</taxon>
        <taxon>Parasitiformes</taxon>
        <taxon>Ixodida</taxon>
        <taxon>Ixodoidea</taxon>
        <taxon>Ixodidae</taxon>
        <taxon>Rhipicephalinae</taxon>
        <taxon>Rhipicephalus</taxon>
        <taxon>Boophilus</taxon>
    </lineage>
</organism>
<feature type="signal peptide" evidence="2">
    <location>
        <begin position="1"/>
        <end position="18"/>
    </location>
</feature>
<dbReference type="AlphaFoldDB" id="A0A9J6E0B4"/>
<evidence type="ECO:0000313" key="5">
    <source>
        <dbReference type="Proteomes" id="UP000821866"/>
    </source>
</evidence>
<dbReference type="SUPFAM" id="SSF49899">
    <property type="entry name" value="Concanavalin A-like lectins/glucanases"/>
    <property type="match status" value="1"/>
</dbReference>
<feature type="domain" description="Laminin G" evidence="3">
    <location>
        <begin position="30"/>
        <end position="96"/>
    </location>
</feature>